<name>A0AAD8E7Z6_DIPPU</name>
<evidence type="ECO:0008006" key="8">
    <source>
        <dbReference type="Google" id="ProtNLM"/>
    </source>
</evidence>
<feature type="region of interest" description="Disordered" evidence="3">
    <location>
        <begin position="445"/>
        <end position="485"/>
    </location>
</feature>
<dbReference type="SMART" id="SM00593">
    <property type="entry name" value="RUN"/>
    <property type="match status" value="1"/>
</dbReference>
<reference evidence="6" key="2">
    <citation type="submission" date="2023-05" db="EMBL/GenBank/DDBJ databases">
        <authorList>
            <person name="Fouks B."/>
        </authorList>
    </citation>
    <scope>NUCLEOTIDE SEQUENCE</scope>
    <source>
        <strain evidence="6">Stay&amp;Tobe</strain>
        <tissue evidence="6">Testes</tissue>
    </source>
</reference>
<dbReference type="InterPro" id="IPR001452">
    <property type="entry name" value="SH3_domain"/>
</dbReference>
<proteinExistence type="predicted"/>
<dbReference type="Proteomes" id="UP001233999">
    <property type="component" value="Unassembled WGS sequence"/>
</dbReference>
<evidence type="ECO:0000259" key="5">
    <source>
        <dbReference type="PROSITE" id="PS50826"/>
    </source>
</evidence>
<dbReference type="SUPFAM" id="SSF50044">
    <property type="entry name" value="SH3-domain"/>
    <property type="match status" value="1"/>
</dbReference>
<feature type="compositionally biased region" description="Low complexity" evidence="3">
    <location>
        <begin position="548"/>
        <end position="557"/>
    </location>
</feature>
<feature type="compositionally biased region" description="Polar residues" evidence="3">
    <location>
        <begin position="787"/>
        <end position="803"/>
    </location>
</feature>
<feature type="domain" description="RUN" evidence="5">
    <location>
        <begin position="214"/>
        <end position="360"/>
    </location>
</feature>
<feature type="region of interest" description="Disordered" evidence="3">
    <location>
        <begin position="744"/>
        <end position="803"/>
    </location>
</feature>
<dbReference type="PANTHER" id="PTHR15591:SF13">
    <property type="entry name" value="RUN DOMAIN-CONTAINING PROTEIN"/>
    <property type="match status" value="1"/>
</dbReference>
<dbReference type="AlphaFoldDB" id="A0AAD8E7Z6"/>
<dbReference type="InterPro" id="IPR036028">
    <property type="entry name" value="SH3-like_dom_sf"/>
</dbReference>
<dbReference type="Gene3D" id="1.20.58.900">
    <property type="match status" value="1"/>
</dbReference>
<feature type="compositionally biased region" description="Polar residues" evidence="3">
    <location>
        <begin position="659"/>
        <end position="700"/>
    </location>
</feature>
<dbReference type="Gene3D" id="2.30.30.40">
    <property type="entry name" value="SH3 Domains"/>
    <property type="match status" value="1"/>
</dbReference>
<keyword evidence="7" id="KW-1185">Reference proteome</keyword>
<dbReference type="PROSITE" id="PS50826">
    <property type="entry name" value="RUN"/>
    <property type="match status" value="1"/>
</dbReference>
<feature type="region of interest" description="Disordered" evidence="3">
    <location>
        <begin position="529"/>
        <end position="608"/>
    </location>
</feature>
<feature type="compositionally biased region" description="Basic and acidic residues" evidence="3">
    <location>
        <begin position="475"/>
        <end position="485"/>
    </location>
</feature>
<dbReference type="InterPro" id="IPR037213">
    <property type="entry name" value="Run_dom_sf"/>
</dbReference>
<evidence type="ECO:0000256" key="3">
    <source>
        <dbReference type="SAM" id="MobiDB-lite"/>
    </source>
</evidence>
<evidence type="ECO:0000256" key="2">
    <source>
        <dbReference type="PROSITE-ProRule" id="PRU00192"/>
    </source>
</evidence>
<evidence type="ECO:0000256" key="1">
    <source>
        <dbReference type="ARBA" id="ARBA00022443"/>
    </source>
</evidence>
<dbReference type="CDD" id="cd17685">
    <property type="entry name" value="RUN_RUSC"/>
    <property type="match status" value="1"/>
</dbReference>
<dbReference type="Pfam" id="PF07653">
    <property type="entry name" value="SH3_2"/>
    <property type="match status" value="1"/>
</dbReference>
<dbReference type="PANTHER" id="PTHR15591">
    <property type="entry name" value="RUN AND SH3 DOMAIN CONTAINING"/>
    <property type="match status" value="1"/>
</dbReference>
<dbReference type="InterPro" id="IPR047343">
    <property type="entry name" value="RUSC1_2"/>
</dbReference>
<comment type="caution">
    <text evidence="6">The sequence shown here is derived from an EMBL/GenBank/DDBJ whole genome shotgun (WGS) entry which is preliminary data.</text>
</comment>
<feature type="region of interest" description="Disordered" evidence="3">
    <location>
        <begin position="126"/>
        <end position="171"/>
    </location>
</feature>
<reference evidence="6" key="1">
    <citation type="journal article" date="2023" name="IScience">
        <title>Live-bearing cockroach genome reveals convergent evolutionary mechanisms linked to viviparity in insects and beyond.</title>
        <authorList>
            <person name="Fouks B."/>
            <person name="Harrison M.C."/>
            <person name="Mikhailova A.A."/>
            <person name="Marchal E."/>
            <person name="English S."/>
            <person name="Carruthers M."/>
            <person name="Jennings E.C."/>
            <person name="Chiamaka E.L."/>
            <person name="Frigard R.A."/>
            <person name="Pippel M."/>
            <person name="Attardo G.M."/>
            <person name="Benoit J.B."/>
            <person name="Bornberg-Bauer E."/>
            <person name="Tobe S.S."/>
        </authorList>
    </citation>
    <scope>NUCLEOTIDE SEQUENCE</scope>
    <source>
        <strain evidence="6">Stay&amp;Tobe</strain>
    </source>
</reference>
<evidence type="ECO:0000259" key="4">
    <source>
        <dbReference type="PROSITE" id="PS50002"/>
    </source>
</evidence>
<evidence type="ECO:0000313" key="7">
    <source>
        <dbReference type="Proteomes" id="UP001233999"/>
    </source>
</evidence>
<dbReference type="SMART" id="SM00326">
    <property type="entry name" value="SH3"/>
    <property type="match status" value="1"/>
</dbReference>
<dbReference type="EMBL" id="JASPKZ010008221">
    <property type="protein sequence ID" value="KAJ9580660.1"/>
    <property type="molecule type" value="Genomic_DNA"/>
</dbReference>
<gene>
    <name evidence="6" type="ORF">L9F63_024161</name>
</gene>
<dbReference type="SUPFAM" id="SSF140741">
    <property type="entry name" value="RUN domain-like"/>
    <property type="match status" value="1"/>
</dbReference>
<feature type="compositionally biased region" description="Polar residues" evidence="3">
    <location>
        <begin position="622"/>
        <end position="650"/>
    </location>
</feature>
<feature type="region of interest" description="Disordered" evidence="3">
    <location>
        <begin position="379"/>
        <end position="400"/>
    </location>
</feature>
<accession>A0AAD8E7Z6</accession>
<feature type="region of interest" description="Disordered" evidence="3">
    <location>
        <begin position="621"/>
        <end position="728"/>
    </location>
</feature>
<dbReference type="Pfam" id="PF02759">
    <property type="entry name" value="RUN"/>
    <property type="match status" value="1"/>
</dbReference>
<feature type="compositionally biased region" description="Basic and acidic residues" evidence="3">
    <location>
        <begin position="587"/>
        <end position="596"/>
    </location>
</feature>
<dbReference type="InterPro" id="IPR004012">
    <property type="entry name" value="Run_dom"/>
</dbReference>
<protein>
    <recommendedName>
        <fullName evidence="8">Iporin</fullName>
    </recommendedName>
</protein>
<organism evidence="6 7">
    <name type="scientific">Diploptera punctata</name>
    <name type="common">Pacific beetle cockroach</name>
    <dbReference type="NCBI Taxonomy" id="6984"/>
    <lineage>
        <taxon>Eukaryota</taxon>
        <taxon>Metazoa</taxon>
        <taxon>Ecdysozoa</taxon>
        <taxon>Arthropoda</taxon>
        <taxon>Hexapoda</taxon>
        <taxon>Insecta</taxon>
        <taxon>Pterygota</taxon>
        <taxon>Neoptera</taxon>
        <taxon>Polyneoptera</taxon>
        <taxon>Dictyoptera</taxon>
        <taxon>Blattodea</taxon>
        <taxon>Blaberoidea</taxon>
        <taxon>Blaberidae</taxon>
        <taxon>Diplopterinae</taxon>
        <taxon>Diploptera</taxon>
    </lineage>
</organism>
<keyword evidence="1 2" id="KW-0728">SH3 domain</keyword>
<feature type="compositionally biased region" description="Low complexity" evidence="3">
    <location>
        <begin position="383"/>
        <end position="396"/>
    </location>
</feature>
<sequence>MRPPTPPIPRTPDEEGVYINDENEVVQLEEFLQMSGLSFINSGESLKEWNETDMTKLKQKVSKFLTTNSQDHTEHPSGCDCCSTLKSTGTKKTVSFAAQVHETSTPPNSPSLSANIESHRTYPIKVNAPLKDMPIREEGESSPDESSSPASVRKRVSMSPVENTSEPHSPVDLTHKRALMTAIADAVEQIICHFAAAEGQAHCIMLGDSSQTPACAHLALTKLCPALYAILSDGLRPTLDTAFGSIQNSVWQVVEASAQQGPITKALNDLVLRLNGEDVLTEGLMKFNAFVFGLLNVHSLDAWAGYLRTRESVLRKHYEPDGLLLMANTAGASVRALVDQLVLTLQPLALLPFKLDLLFEVRQLHHSLRRMNSLVQPEVPHQAAASSSSSGASSSSPTGGKPWTLMKLVRSIQNSITQSADEETHSAWHHRKPQADAILPRAEEPIHHPNCSAGTADSPPLPDLLDSSCTNKQWTGEEKTRPRSCIDHTVQGTGGFSLVTDIASTVKKRWSGIHLGSKLFQAFDRLGNEDTEEEYSDSLEKRPRRRQTSTSSNNSTSDDYPENITRETSPLPATAVVEKADLQTGKSNERSVENKSSEGTGGGKFKRLQMKWEMLSGKELNLNEQSPTGNSLSPNQASDVISGSTPTNRSKIPRLVTSPVRNSDISITSPQPTQVKKTVTSPPINNSQLRKPSNFNSKLKMSSAAKEPVEGKGHANKTTGVNAAPAMKNHPLAMTRCSRVDQLHNTDQGNGLKGHAARPSSLPYKPSIAAQGNRRGQLAVKPETQRRAASTSLNRQRNDGNQARQRYVRTLCHRLPSESGHLTFNEGELLRLVLDVDEKWLLCCRGDQKGLVPKQAVIAVQDNLSRF</sequence>
<dbReference type="PROSITE" id="PS50002">
    <property type="entry name" value="SH3"/>
    <property type="match status" value="1"/>
</dbReference>
<dbReference type="GO" id="GO:0031410">
    <property type="term" value="C:cytoplasmic vesicle"/>
    <property type="evidence" value="ECO:0007669"/>
    <property type="project" value="TreeGrafter"/>
</dbReference>
<feature type="domain" description="SH3" evidence="4">
    <location>
        <begin position="803"/>
        <end position="862"/>
    </location>
</feature>
<evidence type="ECO:0000313" key="6">
    <source>
        <dbReference type="EMBL" id="KAJ9580660.1"/>
    </source>
</evidence>